<dbReference type="InterPro" id="IPR019800">
    <property type="entry name" value="Glyco_hydro_3_AS"/>
</dbReference>
<dbReference type="InterPro" id="IPR001764">
    <property type="entry name" value="Glyco_hydro_3_N"/>
</dbReference>
<dbReference type="AlphaFoldDB" id="A0A9W9KEI6"/>
<dbReference type="EMBL" id="JAPQKI010000004">
    <property type="protein sequence ID" value="KAJ5103605.1"/>
    <property type="molecule type" value="Genomic_DNA"/>
</dbReference>
<dbReference type="OrthoDB" id="416222at2759"/>
<comment type="catalytic activity">
    <reaction evidence="1 12">
        <text>Hydrolysis of terminal, non-reducing beta-D-glucosyl residues with release of beta-D-glucose.</text>
        <dbReference type="EC" id="3.2.1.21"/>
    </reaction>
</comment>
<evidence type="ECO:0000256" key="9">
    <source>
        <dbReference type="ARBA" id="ARBA00023277"/>
    </source>
</evidence>
<sequence length="841" mass="90480">MPPSPPSYPSPWMNPEEVGWKEAYEKAKSFVSQLTLMEKVNLTTGTGWESDQCVGNTGSVPRLGFNGFCTQDSPVGVRLADYNTVFPGGLTAAATWDRALIYARGLAMGQEHHGKGSTVQLGPVCGPIGRVPEGGRNWEGFSPDPVLTGVGVAETVKGIQDAGVIACVKHFIGYEQEHFRSAGQDGVVASYSSNIDDQTMHELYLWPFADAVRAGVGSVMCSYNQINNSYACQNSKVLNGLLKNELGFQGFVMSDWTGQLTGVASAAAGLDMTMPGDTAFDSGLSFWGANLTLAVVNGTVPEWRIDDMAMRIMAAYFKVGRTIENQVPVNFDSWSFATEGPLHFAADEGYQQINWHVDVRGDHAKVARQVAAEGSVLLKNNGILPLKKVKQVAVIGSDAGPNLDGPNGCSDRGCDTGTLGMGWGSGTSNFAYLVTPDAAIQARAIQEGSAYQSIFDDYTTDDSDSQQGNGLTAIPDLVSQAETVSIVFVNADSGEGYITVGGNAGDRNNLTLWHSGDDLIKNVSALCDKTIVVIHSVGPVVVEDWYRNPNVSAIVWAGIPGEQSGNAIVDVLYGDVNPSGKNPFSWVSDRTQLPDVLYKPNNGELAPQIDFTEGVFIDYRALDKADITPTFEFGFGLSYTTFEYSNIRVKNNRVPPYVPSSGKTNPAPTFGAFSTHLSDYLFPSTWKNVMYYIYPYFTSSDPAKIAGTSNLQPASKFLPPHANDGKSQPLLPAGGGPGGNPLLYEELYTVTASIKNTGSIAGAEVPQLYISLGGPKDPKVQLRGFDKLFLKPGETGEFCAKLTRRDLSNWNVVTQDWVISDHPKKVYVGSSSRKLHLSAEL</sequence>
<reference evidence="14" key="2">
    <citation type="journal article" date="2023" name="IMA Fungus">
        <title>Comparative genomic study of the Penicillium genus elucidates a diverse pangenome and 15 lateral gene transfer events.</title>
        <authorList>
            <person name="Petersen C."/>
            <person name="Sorensen T."/>
            <person name="Nielsen M.R."/>
            <person name="Sondergaard T.E."/>
            <person name="Sorensen J.L."/>
            <person name="Fitzpatrick D.A."/>
            <person name="Frisvad J.C."/>
            <person name="Nielsen K.L."/>
        </authorList>
    </citation>
    <scope>NUCLEOTIDE SEQUENCE</scope>
    <source>
        <strain evidence="14">IBT 30761</strain>
    </source>
</reference>
<dbReference type="Pfam" id="PF01915">
    <property type="entry name" value="Glyco_hydro_3_C"/>
    <property type="match status" value="1"/>
</dbReference>
<evidence type="ECO:0000313" key="15">
    <source>
        <dbReference type="Proteomes" id="UP001149074"/>
    </source>
</evidence>
<keyword evidence="15" id="KW-1185">Reference proteome</keyword>
<dbReference type="PANTHER" id="PTHR42715:SF29">
    <property type="entry name" value="BETA-GLUCOSIDASE A-RELATED"/>
    <property type="match status" value="1"/>
</dbReference>
<dbReference type="Gene3D" id="3.20.20.300">
    <property type="entry name" value="Glycoside hydrolase, family 3, N-terminal domain"/>
    <property type="match status" value="1"/>
</dbReference>
<evidence type="ECO:0000256" key="6">
    <source>
        <dbReference type="ARBA" id="ARBA00022801"/>
    </source>
</evidence>
<dbReference type="EC" id="3.2.1.21" evidence="4 12"/>
<protein>
    <recommendedName>
        <fullName evidence="4 12">beta-glucosidase</fullName>
        <ecNumber evidence="4 12">3.2.1.21</ecNumber>
    </recommendedName>
</protein>
<keyword evidence="7" id="KW-0136">Cellulose degradation</keyword>
<evidence type="ECO:0000256" key="2">
    <source>
        <dbReference type="ARBA" id="ARBA00004987"/>
    </source>
</evidence>
<keyword evidence="9 12" id="KW-0119">Carbohydrate metabolism</keyword>
<gene>
    <name evidence="14" type="ORF">N7532_004134</name>
</gene>
<evidence type="ECO:0000256" key="12">
    <source>
        <dbReference type="RuleBase" id="RU361161"/>
    </source>
</evidence>
<dbReference type="RefSeq" id="XP_056476985.1">
    <property type="nucleotide sequence ID" value="XM_056616628.1"/>
</dbReference>
<dbReference type="SUPFAM" id="SSF52279">
    <property type="entry name" value="Beta-D-glucan exohydrolase, C-terminal domain"/>
    <property type="match status" value="1"/>
</dbReference>
<dbReference type="GeneID" id="81355607"/>
<dbReference type="PANTHER" id="PTHR42715">
    <property type="entry name" value="BETA-GLUCOSIDASE"/>
    <property type="match status" value="1"/>
</dbReference>
<dbReference type="PRINTS" id="PR00133">
    <property type="entry name" value="GLHYDRLASE3"/>
</dbReference>
<dbReference type="InterPro" id="IPR036881">
    <property type="entry name" value="Glyco_hydro_3_C_sf"/>
</dbReference>
<dbReference type="Gene3D" id="2.60.40.10">
    <property type="entry name" value="Immunoglobulins"/>
    <property type="match status" value="1"/>
</dbReference>
<accession>A0A9W9KEI6</accession>
<evidence type="ECO:0000256" key="1">
    <source>
        <dbReference type="ARBA" id="ARBA00000448"/>
    </source>
</evidence>
<comment type="similarity">
    <text evidence="3 12">Belongs to the glycosyl hydrolase 3 family.</text>
</comment>
<organism evidence="14 15">
    <name type="scientific">Penicillium argentinense</name>
    <dbReference type="NCBI Taxonomy" id="1131581"/>
    <lineage>
        <taxon>Eukaryota</taxon>
        <taxon>Fungi</taxon>
        <taxon>Dikarya</taxon>
        <taxon>Ascomycota</taxon>
        <taxon>Pezizomycotina</taxon>
        <taxon>Eurotiomycetes</taxon>
        <taxon>Eurotiomycetidae</taxon>
        <taxon>Eurotiales</taxon>
        <taxon>Aspergillaceae</taxon>
        <taxon>Penicillium</taxon>
    </lineage>
</organism>
<dbReference type="SMART" id="SM01217">
    <property type="entry name" value="Fn3_like"/>
    <property type="match status" value="1"/>
</dbReference>
<feature type="domain" description="Fibronectin type III-like" evidence="13">
    <location>
        <begin position="764"/>
        <end position="832"/>
    </location>
</feature>
<dbReference type="InterPro" id="IPR002772">
    <property type="entry name" value="Glyco_hydro_3_C"/>
</dbReference>
<evidence type="ECO:0000256" key="8">
    <source>
        <dbReference type="ARBA" id="ARBA00023180"/>
    </source>
</evidence>
<dbReference type="SUPFAM" id="SSF51445">
    <property type="entry name" value="(Trans)glycosidases"/>
    <property type="match status" value="1"/>
</dbReference>
<dbReference type="PROSITE" id="PS00775">
    <property type="entry name" value="GLYCOSYL_HYDROL_F3"/>
    <property type="match status" value="1"/>
</dbReference>
<dbReference type="GO" id="GO:0030245">
    <property type="term" value="P:cellulose catabolic process"/>
    <property type="evidence" value="ECO:0007669"/>
    <property type="project" value="UniProtKB-KW"/>
</dbReference>
<evidence type="ECO:0000256" key="7">
    <source>
        <dbReference type="ARBA" id="ARBA00023001"/>
    </source>
</evidence>
<keyword evidence="5" id="KW-0732">Signal</keyword>
<keyword evidence="6 12" id="KW-0378">Hydrolase</keyword>
<evidence type="ECO:0000256" key="5">
    <source>
        <dbReference type="ARBA" id="ARBA00022729"/>
    </source>
</evidence>
<dbReference type="InterPro" id="IPR026891">
    <property type="entry name" value="Fn3-like"/>
</dbReference>
<dbReference type="GO" id="GO:0008422">
    <property type="term" value="F:beta-glucosidase activity"/>
    <property type="evidence" value="ECO:0007669"/>
    <property type="project" value="UniProtKB-EC"/>
</dbReference>
<evidence type="ECO:0000256" key="10">
    <source>
        <dbReference type="ARBA" id="ARBA00023295"/>
    </source>
</evidence>
<keyword evidence="10 12" id="KW-0326">Glycosidase</keyword>
<dbReference type="FunFam" id="3.20.20.300:FF:000002">
    <property type="entry name" value="Probable beta-glucosidase"/>
    <property type="match status" value="1"/>
</dbReference>
<dbReference type="Proteomes" id="UP001149074">
    <property type="component" value="Unassembled WGS sequence"/>
</dbReference>
<proteinExistence type="inferred from homology"/>
<name>A0A9W9KEI6_9EURO</name>
<evidence type="ECO:0000256" key="11">
    <source>
        <dbReference type="ARBA" id="ARBA00023326"/>
    </source>
</evidence>
<dbReference type="InterPro" id="IPR017853">
    <property type="entry name" value="GH"/>
</dbReference>
<evidence type="ECO:0000313" key="14">
    <source>
        <dbReference type="EMBL" id="KAJ5103605.1"/>
    </source>
</evidence>
<keyword evidence="11 12" id="KW-0624">Polysaccharide degradation</keyword>
<evidence type="ECO:0000256" key="4">
    <source>
        <dbReference type="ARBA" id="ARBA00012744"/>
    </source>
</evidence>
<evidence type="ECO:0000256" key="3">
    <source>
        <dbReference type="ARBA" id="ARBA00005336"/>
    </source>
</evidence>
<dbReference type="FunFam" id="3.40.50.1700:FF:000003">
    <property type="entry name" value="Probable beta-glucosidase"/>
    <property type="match status" value="1"/>
</dbReference>
<dbReference type="Pfam" id="PF00933">
    <property type="entry name" value="Glyco_hydro_3"/>
    <property type="match status" value="1"/>
</dbReference>
<dbReference type="InterPro" id="IPR013783">
    <property type="entry name" value="Ig-like_fold"/>
</dbReference>
<dbReference type="InterPro" id="IPR050288">
    <property type="entry name" value="Cellulose_deg_GH3"/>
</dbReference>
<reference evidence="14" key="1">
    <citation type="submission" date="2022-11" db="EMBL/GenBank/DDBJ databases">
        <authorList>
            <person name="Petersen C."/>
        </authorList>
    </citation>
    <scope>NUCLEOTIDE SEQUENCE</scope>
    <source>
        <strain evidence="14">IBT 30761</strain>
    </source>
</reference>
<comment type="pathway">
    <text evidence="2 12">Glycan metabolism; cellulose degradation.</text>
</comment>
<evidence type="ECO:0000259" key="13">
    <source>
        <dbReference type="SMART" id="SM01217"/>
    </source>
</evidence>
<comment type="caution">
    <text evidence="14">The sequence shown here is derived from an EMBL/GenBank/DDBJ whole genome shotgun (WGS) entry which is preliminary data.</text>
</comment>
<dbReference type="Gene3D" id="3.40.50.1700">
    <property type="entry name" value="Glycoside hydrolase family 3 C-terminal domain"/>
    <property type="match status" value="1"/>
</dbReference>
<dbReference type="Pfam" id="PF14310">
    <property type="entry name" value="Fn3-like"/>
    <property type="match status" value="1"/>
</dbReference>
<dbReference type="InterPro" id="IPR036962">
    <property type="entry name" value="Glyco_hydro_3_N_sf"/>
</dbReference>
<keyword evidence="8" id="KW-0325">Glycoprotein</keyword>